<dbReference type="EMBL" id="JABANE010000204">
    <property type="protein sequence ID" value="NME72763.1"/>
    <property type="molecule type" value="Genomic_DNA"/>
</dbReference>
<protein>
    <submittedName>
        <fullName evidence="1">Uncharacterized protein</fullName>
    </submittedName>
</protein>
<evidence type="ECO:0000313" key="2">
    <source>
        <dbReference type="Proteomes" id="UP000576082"/>
    </source>
</evidence>
<name>A0A7X9XDG2_9BACT</name>
<accession>A0A7X9XDG2</accession>
<reference evidence="1 2" key="1">
    <citation type="submission" date="2020-04" db="EMBL/GenBank/DDBJ databases">
        <title>Flammeovirga sp. SR4, a novel species isolated from seawater.</title>
        <authorList>
            <person name="Wang X."/>
        </authorList>
    </citation>
    <scope>NUCLEOTIDE SEQUENCE [LARGE SCALE GENOMIC DNA]</scope>
    <source>
        <strain evidence="1 2">ATCC 23126</strain>
    </source>
</reference>
<evidence type="ECO:0000313" key="1">
    <source>
        <dbReference type="EMBL" id="NME72763.1"/>
    </source>
</evidence>
<comment type="caution">
    <text evidence="1">The sequence shown here is derived from an EMBL/GenBank/DDBJ whole genome shotgun (WGS) entry which is preliminary data.</text>
</comment>
<sequence length="138" mass="16538">MIEIEFEEPNIYDCECCSNKTVRLTRFVYKDDDAYAVYYCQYTIGHKDKVVTGVISLGEWWEESVSPERVAFPFRIWTDESNYQIGLMDKEDCIWKDIEILGNMLDREVALKHKWIKEVFQLTDHIVDEDQYIIDYLE</sequence>
<organism evidence="1 2">
    <name type="scientific">Flammeovirga aprica JL-4</name>
    <dbReference type="NCBI Taxonomy" id="694437"/>
    <lineage>
        <taxon>Bacteria</taxon>
        <taxon>Pseudomonadati</taxon>
        <taxon>Bacteroidota</taxon>
        <taxon>Cytophagia</taxon>
        <taxon>Cytophagales</taxon>
        <taxon>Flammeovirgaceae</taxon>
        <taxon>Flammeovirga</taxon>
    </lineage>
</organism>
<keyword evidence="2" id="KW-1185">Reference proteome</keyword>
<gene>
    <name evidence="1" type="ORF">HHU12_32695</name>
</gene>
<dbReference type="AlphaFoldDB" id="A0A7X9XDG2"/>
<proteinExistence type="predicted"/>
<dbReference type="Proteomes" id="UP000576082">
    <property type="component" value="Unassembled WGS sequence"/>
</dbReference>
<dbReference type="RefSeq" id="WP_169660934.1">
    <property type="nucleotide sequence ID" value="NZ_JABANE010000204.1"/>
</dbReference>